<dbReference type="Pfam" id="PF12796">
    <property type="entry name" value="Ank_2"/>
    <property type="match status" value="1"/>
</dbReference>
<dbReference type="Pfam" id="PF13637">
    <property type="entry name" value="Ank_4"/>
    <property type="match status" value="1"/>
</dbReference>
<gene>
    <name evidence="4" type="ORF">KHLLAP_LOCUS1872</name>
</gene>
<organism evidence="4 5">
    <name type="scientific">Anthostomella pinea</name>
    <dbReference type="NCBI Taxonomy" id="933095"/>
    <lineage>
        <taxon>Eukaryota</taxon>
        <taxon>Fungi</taxon>
        <taxon>Dikarya</taxon>
        <taxon>Ascomycota</taxon>
        <taxon>Pezizomycotina</taxon>
        <taxon>Sordariomycetes</taxon>
        <taxon>Xylariomycetidae</taxon>
        <taxon>Xylariales</taxon>
        <taxon>Xylariaceae</taxon>
        <taxon>Anthostomella</taxon>
    </lineage>
</organism>
<feature type="repeat" description="ANK" evidence="3">
    <location>
        <begin position="322"/>
        <end position="354"/>
    </location>
</feature>
<dbReference type="EMBL" id="CAUWAG010000003">
    <property type="protein sequence ID" value="CAJ2501404.1"/>
    <property type="molecule type" value="Genomic_DNA"/>
</dbReference>
<dbReference type="AlphaFoldDB" id="A0AAI8YBR0"/>
<keyword evidence="5" id="KW-1185">Reference proteome</keyword>
<evidence type="ECO:0000256" key="3">
    <source>
        <dbReference type="PROSITE-ProRule" id="PRU00023"/>
    </source>
</evidence>
<keyword evidence="1" id="KW-0677">Repeat</keyword>
<protein>
    <submittedName>
        <fullName evidence="4">Uu.00g042570.m01.CDS01</fullName>
    </submittedName>
</protein>
<comment type="caution">
    <text evidence="4">The sequence shown here is derived from an EMBL/GenBank/DDBJ whole genome shotgun (WGS) entry which is preliminary data.</text>
</comment>
<reference evidence="4" key="1">
    <citation type="submission" date="2023-10" db="EMBL/GenBank/DDBJ databases">
        <authorList>
            <person name="Hackl T."/>
        </authorList>
    </citation>
    <scope>NUCLEOTIDE SEQUENCE</scope>
</reference>
<dbReference type="Gene3D" id="1.25.40.20">
    <property type="entry name" value="Ankyrin repeat-containing domain"/>
    <property type="match status" value="3"/>
</dbReference>
<proteinExistence type="predicted"/>
<dbReference type="InterPro" id="IPR002110">
    <property type="entry name" value="Ankyrin_rpt"/>
</dbReference>
<dbReference type="SUPFAM" id="SSF48403">
    <property type="entry name" value="Ankyrin repeat"/>
    <property type="match status" value="2"/>
</dbReference>
<keyword evidence="2 3" id="KW-0040">ANK repeat</keyword>
<accession>A0AAI8YBR0</accession>
<dbReference type="PROSITE" id="PS50088">
    <property type="entry name" value="ANK_REPEAT"/>
    <property type="match status" value="2"/>
</dbReference>
<dbReference type="PANTHER" id="PTHR24198">
    <property type="entry name" value="ANKYRIN REPEAT AND PROTEIN KINASE DOMAIN-CONTAINING PROTEIN"/>
    <property type="match status" value="1"/>
</dbReference>
<dbReference type="Proteomes" id="UP001295740">
    <property type="component" value="Unassembled WGS sequence"/>
</dbReference>
<evidence type="ECO:0000256" key="1">
    <source>
        <dbReference type="ARBA" id="ARBA00022737"/>
    </source>
</evidence>
<sequence length="687" mass="76315">MARLSDLPSELVRIVAKSEGESDAEHDTATPESRVLGSSDLASFARISRRFYDIINPVLYAFNRDFKQSSAVSYAAKRDQISTLDLASQFNLDLDSATEHLEQYLEHWGPKSPLYLACEAGHDDTVNWFLVHGSRIDTPCLVIFPRPAYCYSAPLARGWVDISRTRDNHDLWFEHTTALHEAAARGLARVVEYIVRNLVLSVDATNGQDETPLHVAVKEDSNYRVIRTLIELGADINAEVDGTLPINTALEHGQYRYANQLHDAGAIVTPTHPQQSNHPIHACVIARHRTIGYTRGGGISQQNDLLQRILAAGANVDERRDDGLTPLSYAAYDGTVDMVLRLIAAGADVHLRSSGITPLCSLMSTAEDTDERIAKMVILVQAGARMDEAIHGAGAGDDSLLEWAADLCDETHDDDPLERLLLLAESVPLRDGYIDYLLDRSFDLRQPRACRVLLTHGATLRDAGKASVWAYQSIVPTRKPSSICHDRDPSFDFLLDFGFSLTQLSSLLTYALESKDYIRTRTLLQGAALQDSPMHLEWLYSAVQWGEISTVERLLGGDIDVNSRPGDHCMSLLSFTTMFRHTSVIRLLVDHGADPFPYYGRSIGPECIEEGGLLESASPSKIAVHRGKHLDLIKAMWEQKRVHLRPDAKAYIPCVRPQYPQVVQWLELQASEQQKAKHLAPDMSALG</sequence>
<dbReference type="SMART" id="SM00248">
    <property type="entry name" value="ANK"/>
    <property type="match status" value="10"/>
</dbReference>
<name>A0AAI8YBR0_9PEZI</name>
<dbReference type="InterPro" id="IPR036770">
    <property type="entry name" value="Ankyrin_rpt-contain_sf"/>
</dbReference>
<evidence type="ECO:0000313" key="4">
    <source>
        <dbReference type="EMBL" id="CAJ2501404.1"/>
    </source>
</evidence>
<evidence type="ECO:0000313" key="5">
    <source>
        <dbReference type="Proteomes" id="UP001295740"/>
    </source>
</evidence>
<dbReference type="PROSITE" id="PS50297">
    <property type="entry name" value="ANK_REP_REGION"/>
    <property type="match status" value="2"/>
</dbReference>
<evidence type="ECO:0000256" key="2">
    <source>
        <dbReference type="ARBA" id="ARBA00023043"/>
    </source>
</evidence>
<dbReference type="PANTHER" id="PTHR24198:SF165">
    <property type="entry name" value="ANKYRIN REPEAT-CONTAINING PROTEIN-RELATED"/>
    <property type="match status" value="1"/>
</dbReference>
<feature type="repeat" description="ANK" evidence="3">
    <location>
        <begin position="208"/>
        <end position="241"/>
    </location>
</feature>